<dbReference type="AlphaFoldDB" id="A0A7S4V808"/>
<accession>A0A7S4V808</accession>
<protein>
    <submittedName>
        <fullName evidence="2">Uncharacterized protein</fullName>
    </submittedName>
</protein>
<gene>
    <name evidence="2" type="ORF">DBRI00130_LOCUS18024</name>
</gene>
<sequence length="224" mass="25020">MDHSSYSNGMTTSTTISTTLHHNENPSPDGQHPPSSSTPPPPVPNSTTVPRFHRRYDRRCVSTSNMLLESALTVRRYMDDSSLPSPTLSRQRITHIPALTGGGADVAAGIPPQQQQQQQSSFTFPIQHHSSSSSNLTEHSMVSGDLLTMSRRSLTNESQPQQPFQTLENDKKRSIDDCCDNLDHMSIMTDENTHHHRFVRQRTSLGNSFNSSEDAFMREEEDGD</sequence>
<feature type="region of interest" description="Disordered" evidence="1">
    <location>
        <begin position="1"/>
        <end position="55"/>
    </location>
</feature>
<feature type="compositionally biased region" description="Polar residues" evidence="1">
    <location>
        <begin position="1"/>
        <end position="10"/>
    </location>
</feature>
<feature type="region of interest" description="Disordered" evidence="1">
    <location>
        <begin position="112"/>
        <end position="140"/>
    </location>
</feature>
<dbReference type="EMBL" id="HBNS01022818">
    <property type="protein sequence ID" value="CAE4613212.1"/>
    <property type="molecule type" value="Transcribed_RNA"/>
</dbReference>
<organism evidence="2">
    <name type="scientific">Ditylum brightwellii</name>
    <dbReference type="NCBI Taxonomy" id="49249"/>
    <lineage>
        <taxon>Eukaryota</taxon>
        <taxon>Sar</taxon>
        <taxon>Stramenopiles</taxon>
        <taxon>Ochrophyta</taxon>
        <taxon>Bacillariophyta</taxon>
        <taxon>Mediophyceae</taxon>
        <taxon>Lithodesmiophycidae</taxon>
        <taxon>Lithodesmiales</taxon>
        <taxon>Lithodesmiaceae</taxon>
        <taxon>Ditylum</taxon>
    </lineage>
</organism>
<name>A0A7S4V808_9STRA</name>
<proteinExistence type="predicted"/>
<reference evidence="2" key="1">
    <citation type="submission" date="2021-01" db="EMBL/GenBank/DDBJ databases">
        <authorList>
            <person name="Corre E."/>
            <person name="Pelletier E."/>
            <person name="Niang G."/>
            <person name="Scheremetjew M."/>
            <person name="Finn R."/>
            <person name="Kale V."/>
            <person name="Holt S."/>
            <person name="Cochrane G."/>
            <person name="Meng A."/>
            <person name="Brown T."/>
            <person name="Cohen L."/>
        </authorList>
    </citation>
    <scope>NUCLEOTIDE SEQUENCE</scope>
    <source>
        <strain evidence="2">GSO104</strain>
    </source>
</reference>
<evidence type="ECO:0000313" key="2">
    <source>
        <dbReference type="EMBL" id="CAE4613212.1"/>
    </source>
</evidence>
<evidence type="ECO:0000256" key="1">
    <source>
        <dbReference type="SAM" id="MobiDB-lite"/>
    </source>
</evidence>